<evidence type="ECO:0000256" key="1">
    <source>
        <dbReference type="ARBA" id="ARBA00001974"/>
    </source>
</evidence>
<evidence type="ECO:0000256" key="6">
    <source>
        <dbReference type="SAM" id="MobiDB-lite"/>
    </source>
</evidence>
<comment type="caution">
    <text evidence="10">The sequence shown here is derived from an EMBL/GenBank/DDBJ whole genome shotgun (WGS) entry which is preliminary data.</text>
</comment>
<dbReference type="SUPFAM" id="SSF47203">
    <property type="entry name" value="Acyl-CoA dehydrogenase C-terminal domain-like"/>
    <property type="match status" value="2"/>
</dbReference>
<feature type="domain" description="Acyl-CoA oxidase/dehydrogenase middle" evidence="8">
    <location>
        <begin position="482"/>
        <end position="576"/>
    </location>
</feature>
<reference evidence="10" key="2">
    <citation type="journal article" date="2022" name="BMC Genomics">
        <title>Comparative genome analysis of mycobacteria focusing on tRNA and non-coding RNA.</title>
        <authorList>
            <person name="Behra P.R.K."/>
            <person name="Pettersson B.M.F."/>
            <person name="Ramesh M."/>
            <person name="Das S."/>
            <person name="Dasgupta S."/>
            <person name="Kirsebom L.A."/>
        </authorList>
    </citation>
    <scope>NUCLEOTIDE SEQUENCE</scope>
    <source>
        <strain evidence="10">DSM 44615</strain>
    </source>
</reference>
<accession>A0A9X2YP00</accession>
<evidence type="ECO:0000259" key="8">
    <source>
        <dbReference type="Pfam" id="PF02770"/>
    </source>
</evidence>
<dbReference type="Proteomes" id="UP001140293">
    <property type="component" value="Unassembled WGS sequence"/>
</dbReference>
<dbReference type="PANTHER" id="PTHR43292:SF4">
    <property type="entry name" value="ACYL-COA DEHYDROGENASE FADE34"/>
    <property type="match status" value="1"/>
</dbReference>
<dbReference type="Pfam" id="PF02771">
    <property type="entry name" value="Acyl-CoA_dh_N"/>
    <property type="match status" value="1"/>
</dbReference>
<dbReference type="InterPro" id="IPR013786">
    <property type="entry name" value="AcylCoA_DH/ox_N"/>
</dbReference>
<dbReference type="InterPro" id="IPR037069">
    <property type="entry name" value="AcylCoA_DH/ox_N_sf"/>
</dbReference>
<dbReference type="Pfam" id="PF00441">
    <property type="entry name" value="Acyl-CoA_dh_1"/>
    <property type="match status" value="2"/>
</dbReference>
<dbReference type="InterPro" id="IPR009100">
    <property type="entry name" value="AcylCoA_DH/oxidase_NM_dom_sf"/>
</dbReference>
<dbReference type="InterPro" id="IPR006091">
    <property type="entry name" value="Acyl-CoA_Oxase/DH_mid-dom"/>
</dbReference>
<keyword evidence="11" id="KW-1185">Reference proteome</keyword>
<dbReference type="InterPro" id="IPR046373">
    <property type="entry name" value="Acyl-CoA_Oxase/DH_mid-dom_sf"/>
</dbReference>
<dbReference type="Pfam" id="PF02770">
    <property type="entry name" value="Acyl-CoA_dh_M"/>
    <property type="match status" value="1"/>
</dbReference>
<feature type="domain" description="Acyl-CoA dehydrogenase/oxidase N-terminal" evidence="9">
    <location>
        <begin position="9"/>
        <end position="119"/>
    </location>
</feature>
<reference evidence="10" key="1">
    <citation type="submission" date="2020-07" db="EMBL/GenBank/DDBJ databases">
        <authorList>
            <person name="Pettersson B.M.F."/>
            <person name="Behra P.R.K."/>
            <person name="Ramesh M."/>
            <person name="Das S."/>
            <person name="Dasgupta S."/>
            <person name="Kirsebom L.A."/>
        </authorList>
    </citation>
    <scope>NUCLEOTIDE SEQUENCE</scope>
    <source>
        <strain evidence="10">DSM 44615</strain>
    </source>
</reference>
<sequence length="742" mass="77895">MNRSALAITDEHRDLAESAAGLLDRLQALTAARATLDEGSAHPAELWTAHADLGLTGLALAEDHGGSGFGLAELAVVLELQGRRVCPGPFLPTVAAAVVIDRCAPKSVRTQLLPRLADGTAVSALGLSGTVAADSDGLADGESPAVLGAPDADVLVLTAGDDLVVVDADADGVTVTRLAGLDTTRSIGSVALRGVRLPRDRVIRGAARRARTVFRILASAEAVGISWACLEMAVEYAKVREQFGRTIGTFQAVKHHAANMLVDAEQTTAATWDAARADDLDSAWFPAAVAASHAVRAQVGNAQNNIQLHGGIGYTWEHDAHLYLRRARTLAALLGDGADPLTDIVEAQRSGQARGATFRLPAEADEYRQAARSAVAELSGLPEDRRRDFLVDSGYLVPHWPKPWGREAGTLEQLVIEEEFGSAGRSGGGTSRLRGPTGESTPTKVPDMGITGWVTLTISQAGTDDQRERWVEPVLRGQTMWCQLFSEPGAGSDAAAVRTAAKRVDGGWRVTGQKVWTSLAHLCQWGLATVRTDPDAPKHAGVTMMAIDMKAEGVTVNPLRGITGDSHFNEVFFDDVFVPDADVVGDVNRGWLVARATLGNERISIGGGSGAPTGFSADDLVALLDSAPADVAAARVRRAGEVIAAGHTLRLLNLRRASRAIAGAEPGPEGNVTKLLVAEHSQWLTELGVELAGTAAVTGATPALTNGYLGNRAMTIAGGTSEITRNTIAERILGLPRDPLVK</sequence>
<name>A0A9X2YP00_9MYCO</name>
<proteinExistence type="inferred from homology"/>
<dbReference type="AlphaFoldDB" id="A0A9X2YP00"/>
<evidence type="ECO:0000313" key="11">
    <source>
        <dbReference type="Proteomes" id="UP001140293"/>
    </source>
</evidence>
<protein>
    <submittedName>
        <fullName evidence="10">Acyl-CoA dehydrogenase</fullName>
    </submittedName>
</protein>
<keyword evidence="3" id="KW-0285">Flavoprotein</keyword>
<dbReference type="SUPFAM" id="SSF56645">
    <property type="entry name" value="Acyl-CoA dehydrogenase NM domain-like"/>
    <property type="match status" value="2"/>
</dbReference>
<dbReference type="Gene3D" id="1.20.140.10">
    <property type="entry name" value="Butyryl-CoA Dehydrogenase, subunit A, domain 3"/>
    <property type="match status" value="2"/>
</dbReference>
<evidence type="ECO:0000313" key="10">
    <source>
        <dbReference type="EMBL" id="MCV7171478.1"/>
    </source>
</evidence>
<feature type="region of interest" description="Disordered" evidence="6">
    <location>
        <begin position="422"/>
        <end position="448"/>
    </location>
</feature>
<dbReference type="GO" id="GO:0005886">
    <property type="term" value="C:plasma membrane"/>
    <property type="evidence" value="ECO:0007669"/>
    <property type="project" value="TreeGrafter"/>
</dbReference>
<dbReference type="RefSeq" id="WP_264013664.1">
    <property type="nucleotide sequence ID" value="NZ_JACKSJ010000132.1"/>
</dbReference>
<organism evidence="10 11">
    <name type="scientific">[Mycobacterium] manitobense</name>
    <dbReference type="NCBI Taxonomy" id="190147"/>
    <lineage>
        <taxon>Bacteria</taxon>
        <taxon>Bacillati</taxon>
        <taxon>Actinomycetota</taxon>
        <taxon>Actinomycetes</taxon>
        <taxon>Mycobacteriales</taxon>
        <taxon>Mycobacteriaceae</taxon>
        <taxon>Mycolicibacterium</taxon>
    </lineage>
</organism>
<dbReference type="CDD" id="cd00567">
    <property type="entry name" value="ACAD"/>
    <property type="match status" value="1"/>
</dbReference>
<dbReference type="InterPro" id="IPR009075">
    <property type="entry name" value="AcylCo_DH/oxidase_C"/>
</dbReference>
<keyword evidence="4" id="KW-0274">FAD</keyword>
<gene>
    <name evidence="10" type="ORF">H7I41_16305</name>
</gene>
<evidence type="ECO:0000256" key="4">
    <source>
        <dbReference type="ARBA" id="ARBA00022827"/>
    </source>
</evidence>
<dbReference type="GO" id="GO:0050660">
    <property type="term" value="F:flavin adenine dinucleotide binding"/>
    <property type="evidence" value="ECO:0007669"/>
    <property type="project" value="InterPro"/>
</dbReference>
<dbReference type="Gene3D" id="1.10.540.10">
    <property type="entry name" value="Acyl-CoA dehydrogenase/oxidase, N-terminal domain"/>
    <property type="match status" value="2"/>
</dbReference>
<comment type="cofactor">
    <cofactor evidence="1">
        <name>FAD</name>
        <dbReference type="ChEBI" id="CHEBI:57692"/>
    </cofactor>
</comment>
<evidence type="ECO:0000259" key="9">
    <source>
        <dbReference type="Pfam" id="PF02771"/>
    </source>
</evidence>
<feature type="domain" description="Acyl-CoA dehydrogenase/oxidase C-terminal" evidence="7">
    <location>
        <begin position="588"/>
        <end position="733"/>
    </location>
</feature>
<evidence type="ECO:0000259" key="7">
    <source>
        <dbReference type="Pfam" id="PF00441"/>
    </source>
</evidence>
<dbReference type="GO" id="GO:0016627">
    <property type="term" value="F:oxidoreductase activity, acting on the CH-CH group of donors"/>
    <property type="evidence" value="ECO:0007669"/>
    <property type="project" value="InterPro"/>
</dbReference>
<dbReference type="Gene3D" id="2.40.110.10">
    <property type="entry name" value="Butyryl-CoA Dehydrogenase, subunit A, domain 2"/>
    <property type="match status" value="2"/>
</dbReference>
<feature type="domain" description="Acyl-CoA dehydrogenase/oxidase C-terminal" evidence="7">
    <location>
        <begin position="212"/>
        <end position="335"/>
    </location>
</feature>
<dbReference type="EMBL" id="JACKSJ010000132">
    <property type="protein sequence ID" value="MCV7171478.1"/>
    <property type="molecule type" value="Genomic_DNA"/>
</dbReference>
<dbReference type="PANTHER" id="PTHR43292">
    <property type="entry name" value="ACYL-COA DEHYDROGENASE"/>
    <property type="match status" value="1"/>
</dbReference>
<dbReference type="InterPro" id="IPR052161">
    <property type="entry name" value="Mycobact_Acyl-CoA_DH"/>
</dbReference>
<dbReference type="InterPro" id="IPR036250">
    <property type="entry name" value="AcylCo_DH-like_C"/>
</dbReference>
<evidence type="ECO:0000256" key="3">
    <source>
        <dbReference type="ARBA" id="ARBA00022630"/>
    </source>
</evidence>
<dbReference type="FunFam" id="2.40.110.10:FF:000011">
    <property type="entry name" value="Acyl-CoA dehydrogenase FadE34"/>
    <property type="match status" value="1"/>
</dbReference>
<comment type="similarity">
    <text evidence="2">Belongs to the acyl-CoA dehydrogenase family.</text>
</comment>
<evidence type="ECO:0000256" key="2">
    <source>
        <dbReference type="ARBA" id="ARBA00009347"/>
    </source>
</evidence>
<evidence type="ECO:0000256" key="5">
    <source>
        <dbReference type="ARBA" id="ARBA00023002"/>
    </source>
</evidence>
<keyword evidence="5" id="KW-0560">Oxidoreductase</keyword>